<evidence type="ECO:0000256" key="8">
    <source>
        <dbReference type="ARBA" id="ARBA00025704"/>
    </source>
</evidence>
<evidence type="ECO:0000313" key="10">
    <source>
        <dbReference type="EMBL" id="OUE07528.1"/>
    </source>
</evidence>
<name>A0A251XQX0_9MICO</name>
<dbReference type="PANTHER" id="PTHR11776:SF7">
    <property type="entry name" value="PHOSPHORIBOSYLTRANSFERASE DOMAIN-CONTAINING PROTEIN"/>
    <property type="match status" value="1"/>
</dbReference>
<dbReference type="SUPFAM" id="SSF53271">
    <property type="entry name" value="PRTase-like"/>
    <property type="match status" value="1"/>
</dbReference>
<evidence type="ECO:0000256" key="3">
    <source>
        <dbReference type="ARBA" id="ARBA00011738"/>
    </source>
</evidence>
<dbReference type="Gene3D" id="3.40.50.2020">
    <property type="match status" value="1"/>
</dbReference>
<evidence type="ECO:0000256" key="1">
    <source>
        <dbReference type="ARBA" id="ARBA00004496"/>
    </source>
</evidence>
<dbReference type="GO" id="GO:0003999">
    <property type="term" value="F:adenine phosphoribosyltransferase activity"/>
    <property type="evidence" value="ECO:0007669"/>
    <property type="project" value="TreeGrafter"/>
</dbReference>
<dbReference type="InterPro" id="IPR029057">
    <property type="entry name" value="PRTase-like"/>
</dbReference>
<dbReference type="GO" id="GO:0005737">
    <property type="term" value="C:cytoplasm"/>
    <property type="evidence" value="ECO:0007669"/>
    <property type="project" value="UniProtKB-SubCell"/>
</dbReference>
<comment type="subcellular location">
    <subcellularLocation>
        <location evidence="1">Cytoplasm</location>
    </subcellularLocation>
</comment>
<organism evidence="10 11">
    <name type="scientific">Clavibacter michiganensis</name>
    <dbReference type="NCBI Taxonomy" id="28447"/>
    <lineage>
        <taxon>Bacteria</taxon>
        <taxon>Bacillati</taxon>
        <taxon>Actinomycetota</taxon>
        <taxon>Actinomycetes</taxon>
        <taxon>Micrococcales</taxon>
        <taxon>Microbacteriaceae</taxon>
        <taxon>Clavibacter</taxon>
    </lineage>
</organism>
<sequence length="179" mass="18991">MGDEAIIERGRRHVHERFRWIDGHADTWSMLRDADSLAAVVAALAELARDDRPDVVLGIEARGFVLGPAVAVALGVGFAPIRKDGALLPGDVVRQIADADYRGVRRGYSARRDLLLPGQRAVLVDDWIETGSQAAAAAALVADCGATLAGIAVIVDELRPGMRAALPPVRALTTADALR</sequence>
<accession>A0A251XQX0</accession>
<reference evidence="10 11" key="1">
    <citation type="submission" date="2016-08" db="EMBL/GenBank/DDBJ databases">
        <title>Genome sequence of Clavibacter michiganensis spp. strain CASJ009.</title>
        <authorList>
            <person name="Thapa S.P."/>
            <person name="Coaker G."/>
        </authorList>
    </citation>
    <scope>NUCLEOTIDE SEQUENCE [LARGE SCALE GENOMIC DNA]</scope>
    <source>
        <strain evidence="10">CASJ009</strain>
    </source>
</reference>
<evidence type="ECO:0000256" key="4">
    <source>
        <dbReference type="ARBA" id="ARBA00022490"/>
    </source>
</evidence>
<dbReference type="PANTHER" id="PTHR11776">
    <property type="entry name" value="ADENINE PHOSPHORIBOSYLTRANSFERASE"/>
    <property type="match status" value="1"/>
</dbReference>
<evidence type="ECO:0000256" key="5">
    <source>
        <dbReference type="ARBA" id="ARBA00022676"/>
    </source>
</evidence>
<protein>
    <submittedName>
        <fullName evidence="10">Adenine phosphoribosyltransferase</fullName>
    </submittedName>
</protein>
<keyword evidence="6 10" id="KW-0808">Transferase</keyword>
<keyword evidence="5 10" id="KW-0328">Glycosyltransferase</keyword>
<dbReference type="CDD" id="cd06223">
    <property type="entry name" value="PRTases_typeI"/>
    <property type="match status" value="1"/>
</dbReference>
<dbReference type="Proteomes" id="UP000195106">
    <property type="component" value="Unassembled WGS sequence"/>
</dbReference>
<dbReference type="AlphaFoldDB" id="A0A251XQX0"/>
<evidence type="ECO:0000256" key="7">
    <source>
        <dbReference type="ARBA" id="ARBA00022726"/>
    </source>
</evidence>
<dbReference type="GO" id="GO:0006166">
    <property type="term" value="P:purine ribonucleoside salvage"/>
    <property type="evidence" value="ECO:0007669"/>
    <property type="project" value="UniProtKB-KW"/>
</dbReference>
<gene>
    <name evidence="10" type="primary">apt_1</name>
    <name evidence="10" type="ORF">CMsap09_01170</name>
</gene>
<comment type="caution">
    <text evidence="10">The sequence shown here is derived from an EMBL/GenBank/DDBJ whole genome shotgun (WGS) entry which is preliminary data.</text>
</comment>
<keyword evidence="4" id="KW-0963">Cytoplasm</keyword>
<proteinExistence type="inferred from homology"/>
<comment type="subunit">
    <text evidence="3">Homodimer.</text>
</comment>
<comment type="pathway">
    <text evidence="8">Purine metabolism.</text>
</comment>
<comment type="similarity">
    <text evidence="2">Belongs to the purine/pyrimidine phosphoribosyltransferase family.</text>
</comment>
<dbReference type="InterPro" id="IPR050120">
    <property type="entry name" value="Adenine_PRTase"/>
</dbReference>
<evidence type="ECO:0000256" key="6">
    <source>
        <dbReference type="ARBA" id="ARBA00022679"/>
    </source>
</evidence>
<evidence type="ECO:0000256" key="2">
    <source>
        <dbReference type="ARBA" id="ARBA00008391"/>
    </source>
</evidence>
<evidence type="ECO:0000259" key="9">
    <source>
        <dbReference type="Pfam" id="PF00156"/>
    </source>
</evidence>
<evidence type="ECO:0000313" key="11">
    <source>
        <dbReference type="Proteomes" id="UP000195106"/>
    </source>
</evidence>
<dbReference type="EMBL" id="MDHJ01000001">
    <property type="protein sequence ID" value="OUE07528.1"/>
    <property type="molecule type" value="Genomic_DNA"/>
</dbReference>
<dbReference type="Pfam" id="PF00156">
    <property type="entry name" value="Pribosyltran"/>
    <property type="match status" value="1"/>
</dbReference>
<feature type="domain" description="Phosphoribosyltransferase" evidence="9">
    <location>
        <begin position="28"/>
        <end position="158"/>
    </location>
</feature>
<keyword evidence="7" id="KW-0660">Purine salvage</keyword>
<dbReference type="InterPro" id="IPR000836">
    <property type="entry name" value="PRTase_dom"/>
</dbReference>